<dbReference type="PANTHER" id="PTHR28283:SF1">
    <property type="entry name" value="3',5'-CYCLIC-NUCLEOTIDE PHOSPHODIESTERASE 1"/>
    <property type="match status" value="1"/>
</dbReference>
<dbReference type="Pfam" id="PF12706">
    <property type="entry name" value="Lactamase_B_2"/>
    <property type="match status" value="1"/>
</dbReference>
<dbReference type="GO" id="GO:0006198">
    <property type="term" value="P:cAMP catabolic process"/>
    <property type="evidence" value="ECO:0007669"/>
    <property type="project" value="InterPro"/>
</dbReference>
<evidence type="ECO:0000313" key="3">
    <source>
        <dbReference type="Proteomes" id="UP000295106"/>
    </source>
</evidence>
<dbReference type="GO" id="GO:0047555">
    <property type="term" value="F:3',5'-cyclic-GMP phosphodiesterase activity"/>
    <property type="evidence" value="ECO:0007669"/>
    <property type="project" value="TreeGrafter"/>
</dbReference>
<dbReference type="AlphaFoldDB" id="A0A4R2LZ70"/>
<evidence type="ECO:0000259" key="1">
    <source>
        <dbReference type="SMART" id="SM00849"/>
    </source>
</evidence>
<protein>
    <submittedName>
        <fullName evidence="2">Ribonuclease BN (tRNA processing enzyme)</fullName>
    </submittedName>
</protein>
<dbReference type="Gene3D" id="3.60.15.10">
    <property type="entry name" value="Ribonuclease Z/Hydroxyacylglutathione hydrolase-like"/>
    <property type="match status" value="1"/>
</dbReference>
<dbReference type="GeneID" id="99682957"/>
<dbReference type="InterPro" id="IPR001279">
    <property type="entry name" value="Metallo-B-lactamas"/>
</dbReference>
<dbReference type="CDD" id="cd07735">
    <property type="entry name" value="class_II_PDE_MBL-fold"/>
    <property type="match status" value="1"/>
</dbReference>
<reference evidence="2 3" key="1">
    <citation type="submission" date="2019-03" db="EMBL/GenBank/DDBJ databases">
        <title>Genomic Encyclopedia of Type Strains, Phase IV (KMG-IV): sequencing the most valuable type-strain genomes for metagenomic binning, comparative biology and taxonomic classification.</title>
        <authorList>
            <person name="Goeker M."/>
        </authorList>
    </citation>
    <scope>NUCLEOTIDE SEQUENCE [LARGE SCALE GENOMIC DNA]</scope>
    <source>
        <strain evidence="2 3">DSM 1709</strain>
    </source>
</reference>
<accession>A0A4R2LZ70</accession>
<dbReference type="RefSeq" id="WP_132649604.1">
    <property type="nucleotide sequence ID" value="NZ_CP181386.1"/>
</dbReference>
<evidence type="ECO:0000313" key="2">
    <source>
        <dbReference type="EMBL" id="TCO97724.1"/>
    </source>
</evidence>
<sequence>MQIRVLGCSGSIAAGSRTTSFLVDDDVLVDAGTGVGELTLDELARIDDVFVSHSHLDHVLAIALLADSVRRGREAAGRPPIRVHALPETLAALHAHVFNGVIWPDFTRLPSPQRPMLAFVPFAVGERLDLGAGRHLEVLPAAHTVPAVGFALIDPAGRAWAYTGDTGPAPALWRRLGELDLRGLIIETAFDDDERALAEVSRHLCPALLGAELARLPHAVDVYITHIKPGMVDQVMSQVAALNGPHRVRALRSGQRLVLGD</sequence>
<dbReference type="Proteomes" id="UP000295106">
    <property type="component" value="Unassembled WGS sequence"/>
</dbReference>
<dbReference type="GO" id="GO:1902660">
    <property type="term" value="P:negative regulation of glucose mediated signaling pathway"/>
    <property type="evidence" value="ECO:0007669"/>
    <property type="project" value="TreeGrafter"/>
</dbReference>
<name>A0A4R2LZ70_RUBGE</name>
<dbReference type="OrthoDB" id="9803916at2"/>
<dbReference type="SMART" id="SM00849">
    <property type="entry name" value="Lactamase_B"/>
    <property type="match status" value="1"/>
</dbReference>
<feature type="domain" description="Metallo-beta-lactamase" evidence="1">
    <location>
        <begin position="17"/>
        <end position="208"/>
    </location>
</feature>
<dbReference type="PANTHER" id="PTHR28283">
    <property type="entry name" value="3',5'-CYCLIC-NUCLEOTIDE PHOSPHODIESTERASE 1"/>
    <property type="match status" value="1"/>
</dbReference>
<comment type="caution">
    <text evidence="2">The sequence shown here is derived from an EMBL/GenBank/DDBJ whole genome shotgun (WGS) entry which is preliminary data.</text>
</comment>
<dbReference type="InterPro" id="IPR000396">
    <property type="entry name" value="Pdiesterase2"/>
</dbReference>
<proteinExistence type="predicted"/>
<dbReference type="EMBL" id="SLXD01000020">
    <property type="protein sequence ID" value="TCO97724.1"/>
    <property type="molecule type" value="Genomic_DNA"/>
</dbReference>
<dbReference type="InterPro" id="IPR036866">
    <property type="entry name" value="RibonucZ/Hydroxyglut_hydro"/>
</dbReference>
<organism evidence="2 3">
    <name type="scientific">Rubrivivax gelatinosus</name>
    <name type="common">Rhodocyclus gelatinosus</name>
    <name type="synonym">Rhodopseudomonas gelatinosa</name>
    <dbReference type="NCBI Taxonomy" id="28068"/>
    <lineage>
        <taxon>Bacteria</taxon>
        <taxon>Pseudomonadati</taxon>
        <taxon>Pseudomonadota</taxon>
        <taxon>Betaproteobacteria</taxon>
        <taxon>Burkholderiales</taxon>
        <taxon>Sphaerotilaceae</taxon>
        <taxon>Rubrivivax</taxon>
    </lineage>
</organism>
<dbReference type="GO" id="GO:0004115">
    <property type="term" value="F:3',5'-cyclic-AMP phosphodiesterase activity"/>
    <property type="evidence" value="ECO:0007669"/>
    <property type="project" value="InterPro"/>
</dbReference>
<gene>
    <name evidence="2" type="ORF">EV684_12035</name>
</gene>
<dbReference type="SUPFAM" id="SSF56281">
    <property type="entry name" value="Metallo-hydrolase/oxidoreductase"/>
    <property type="match status" value="1"/>
</dbReference>
<dbReference type="PRINTS" id="PR00388">
    <property type="entry name" value="PDIESTERASE2"/>
</dbReference>